<evidence type="ECO:0000256" key="9">
    <source>
        <dbReference type="ARBA" id="ARBA00025191"/>
    </source>
</evidence>
<accession>A0AAF1BRN5</accession>
<reference evidence="12" key="1">
    <citation type="submission" date="2023-10" db="EMBL/GenBank/DDBJ databases">
        <authorList>
            <person name="Noh H."/>
        </authorList>
    </citation>
    <scope>NUCLEOTIDE SEQUENCE</scope>
    <source>
        <strain evidence="12">DUCC4014</strain>
    </source>
</reference>
<keyword evidence="13" id="KW-1185">Reference proteome</keyword>
<keyword evidence="7" id="KW-0496">Mitochondrion</keyword>
<dbReference type="GeneID" id="87812714"/>
<keyword evidence="4" id="KW-0999">Mitochondrion inner membrane</keyword>
<dbReference type="InterPro" id="IPR012571">
    <property type="entry name" value="Mdm31/Mdm32"/>
</dbReference>
<evidence type="ECO:0000256" key="6">
    <source>
        <dbReference type="ARBA" id="ARBA00022989"/>
    </source>
</evidence>
<dbReference type="Pfam" id="PF08118">
    <property type="entry name" value="MDM31_MDM32"/>
    <property type="match status" value="1"/>
</dbReference>
<evidence type="ECO:0000256" key="1">
    <source>
        <dbReference type="ARBA" id="ARBA00004273"/>
    </source>
</evidence>
<feature type="compositionally biased region" description="Pro residues" evidence="10">
    <location>
        <begin position="103"/>
        <end position="121"/>
    </location>
</feature>
<evidence type="ECO:0000256" key="3">
    <source>
        <dbReference type="ARBA" id="ARBA00022692"/>
    </source>
</evidence>
<evidence type="ECO:0000256" key="7">
    <source>
        <dbReference type="ARBA" id="ARBA00023128"/>
    </source>
</evidence>
<dbReference type="GO" id="GO:0005743">
    <property type="term" value="C:mitochondrial inner membrane"/>
    <property type="evidence" value="ECO:0007669"/>
    <property type="project" value="UniProtKB-SubCell"/>
</dbReference>
<evidence type="ECO:0000256" key="10">
    <source>
        <dbReference type="SAM" id="MobiDB-lite"/>
    </source>
</evidence>
<evidence type="ECO:0000256" key="11">
    <source>
        <dbReference type="SAM" id="Phobius"/>
    </source>
</evidence>
<keyword evidence="6 11" id="KW-1133">Transmembrane helix</keyword>
<comment type="subcellular location">
    <subcellularLocation>
        <location evidence="1">Mitochondrion inner membrane</location>
    </subcellularLocation>
</comment>
<dbReference type="AlphaFoldDB" id="A0AAF1BRN5"/>
<dbReference type="RefSeq" id="XP_062632095.1">
    <property type="nucleotide sequence ID" value="XM_062776111.1"/>
</dbReference>
<evidence type="ECO:0000256" key="5">
    <source>
        <dbReference type="ARBA" id="ARBA00022946"/>
    </source>
</evidence>
<evidence type="ECO:0000313" key="13">
    <source>
        <dbReference type="Proteomes" id="UP000827549"/>
    </source>
</evidence>
<keyword evidence="3 11" id="KW-0812">Transmembrane</keyword>
<evidence type="ECO:0000256" key="8">
    <source>
        <dbReference type="ARBA" id="ARBA00023136"/>
    </source>
</evidence>
<comment type="similarity">
    <text evidence="2">Belongs to the MDM31/MDM32 family.</text>
</comment>
<comment type="function">
    <text evidence="9">Involved in the organization of the mitochondrial membranes and the global structure of the mitochondria. Also required for mitochondrial distribution and mobility as well as for the maintenance of mitochondrial DNA nucleoids structures.</text>
</comment>
<sequence length="715" mass="79650">MQAVRPAAHVLARGLLPLRAASSIAAAARPRIASRAVARLQVDRHLNTLAYWGLVTRRPPPPSTTPSSRPAIPRAFPRQQRANSTLPPNEPPTPSATKQPCPNCDPPTPPAMPPAPRPPPGHVQDYIPFIRNLIHRSDTLQQKAHHRPTKEDLLAATSHWWQRFWIRVKWFTIRGWRRFNTDDLSAFFSWFLVGNTLWILLGTTTFISAVFATLNSLSMQEYVARWISDYLTSQAGVTVIFESAIVPRWGASTIAFKNVYVSRRPQDKETEKAKATTAKPPDAVAFPSSSVPVDTYVDVPRAAPADNFTMFDINFDEIEVTLDLRRWIDGKGLVKDAKCKGVRGVIDRRCVWWDTTKKLVPADFRHATYPGDFELESFQVEDFLVTVYQPGGQRPYNVSIFNARFGPFRKRWLFYDMLSAEAMTGQYDNCLFSLHMPQKLGRTKVPENSEVKRMARFRIDGLPIEHAQYASGNEGPMSWILSGKLDAVLDIKFPSHPDDDAVDVKAIIDQIATNVTTIATSGQHPDDATGDDEVHERAAAQIADTIAAAESSSPTSLLPGQHRLSQPALRAPEPSREQEDRRQLTIDIDLRFRDLKAAVPVFTSDLSVTNNALIRPIVAFINANRTLMPIHAQVHADLTDFVGSWTLFETGLMSSISEQIYAALAYHVSSEAANSKRLKQVSFWGIQRGAEVLLDTIKVVVDPLQGQTATAMAAG</sequence>
<feature type="region of interest" description="Disordered" evidence="10">
    <location>
        <begin position="550"/>
        <end position="582"/>
    </location>
</feature>
<evidence type="ECO:0000313" key="12">
    <source>
        <dbReference type="EMBL" id="WOO86069.1"/>
    </source>
</evidence>
<dbReference type="GO" id="GO:0007005">
    <property type="term" value="P:mitochondrion organization"/>
    <property type="evidence" value="ECO:0007669"/>
    <property type="project" value="InterPro"/>
</dbReference>
<keyword evidence="5" id="KW-0809">Transit peptide</keyword>
<gene>
    <name evidence="12" type="primary">MDM31</name>
    <name evidence="12" type="ORF">LOC62_07G009553</name>
</gene>
<dbReference type="Proteomes" id="UP000827549">
    <property type="component" value="Chromosome 7"/>
</dbReference>
<feature type="compositionally biased region" description="Basic and acidic residues" evidence="10">
    <location>
        <begin position="573"/>
        <end position="582"/>
    </location>
</feature>
<proteinExistence type="inferred from homology"/>
<dbReference type="EMBL" id="CP086720">
    <property type="protein sequence ID" value="WOO86069.1"/>
    <property type="molecule type" value="Genomic_DNA"/>
</dbReference>
<dbReference type="GO" id="GO:0000001">
    <property type="term" value="P:mitochondrion inheritance"/>
    <property type="evidence" value="ECO:0007669"/>
    <property type="project" value="InterPro"/>
</dbReference>
<evidence type="ECO:0000256" key="4">
    <source>
        <dbReference type="ARBA" id="ARBA00022792"/>
    </source>
</evidence>
<feature type="transmembrane region" description="Helical" evidence="11">
    <location>
        <begin position="187"/>
        <end position="212"/>
    </location>
</feature>
<name>A0AAF1BRN5_9TREE</name>
<feature type="region of interest" description="Disordered" evidence="10">
    <location>
        <begin position="54"/>
        <end position="121"/>
    </location>
</feature>
<dbReference type="PANTHER" id="PTHR31068">
    <property type="entry name" value="MITOCHONDRIAL DISTRIBUTION AND MORPHOLOGY PROTEIN 31"/>
    <property type="match status" value="1"/>
</dbReference>
<evidence type="ECO:0000256" key="2">
    <source>
        <dbReference type="ARBA" id="ARBA00005687"/>
    </source>
</evidence>
<organism evidence="12 13">
    <name type="scientific">Vanrija pseudolonga</name>
    <dbReference type="NCBI Taxonomy" id="143232"/>
    <lineage>
        <taxon>Eukaryota</taxon>
        <taxon>Fungi</taxon>
        <taxon>Dikarya</taxon>
        <taxon>Basidiomycota</taxon>
        <taxon>Agaricomycotina</taxon>
        <taxon>Tremellomycetes</taxon>
        <taxon>Trichosporonales</taxon>
        <taxon>Trichosporonaceae</taxon>
        <taxon>Vanrija</taxon>
    </lineage>
</organism>
<keyword evidence="8 11" id="KW-0472">Membrane</keyword>
<dbReference type="PANTHER" id="PTHR31068:SF0">
    <property type="entry name" value="MITOCHONDRIAL DISTRIBUTION AND MORPHOLOGY PROTEIN 31"/>
    <property type="match status" value="1"/>
</dbReference>
<protein>
    <submittedName>
        <fullName evidence="12">Mitochondrial distribution and morphology protein 31</fullName>
    </submittedName>
</protein>